<sequence length="422" mass="49606">MSLIRIFHSKHTCSFIHFSISNNKVLFKSSHLFFRYKSTTSNDTENFKEQKDDFNNESNRNNENSKSPASINTIIKSTFIKDNDTPWTGEEDIKIAVLRMIVDKYPPLKIKRESVKEYIDAHYKVVNTNKMNLEPPLPSPIPVPSNNIVSGKKSVTPRISKEEKLKKIREAKQTRIMNAKDAVTDYSNKKKFDTGNNDNIEKSSGDKQLPKVVPNSITGWNNLVENRIQEAMTAGEFKNLSYHGKPLPEDPNDRNPYLDRTEFLLNRIVQRQGSAPAWIEYKKDVDSEIYLFRQRIRESWLRYANANKIDPHNRNISWENDQTSYYEKTIKKLNSRLRSYNTIAPYTVRRSYLSLELEFERMYRNVRQDTNNKTKVMNRDENENKDIDLLFKNSYDNDNLGFKKENNIWDSFAKNIKWMLGK</sequence>
<dbReference type="EMBL" id="BLAL01000236">
    <property type="protein sequence ID" value="GES94563.1"/>
    <property type="molecule type" value="Genomic_DNA"/>
</dbReference>
<dbReference type="Pfam" id="PF09350">
    <property type="entry name" value="DJC28_CD"/>
    <property type="match status" value="1"/>
</dbReference>
<feature type="region of interest" description="Disordered" evidence="1">
    <location>
        <begin position="44"/>
        <end position="68"/>
    </location>
</feature>
<evidence type="ECO:0000313" key="3">
    <source>
        <dbReference type="EMBL" id="GES94563.1"/>
    </source>
</evidence>
<gene>
    <name evidence="3" type="ORF">RCL2_002129900</name>
</gene>
<dbReference type="InterPro" id="IPR018961">
    <property type="entry name" value="DnaJ_homolog_subfam-C_membr-28"/>
</dbReference>
<evidence type="ECO:0000259" key="2">
    <source>
        <dbReference type="Pfam" id="PF09350"/>
    </source>
</evidence>
<feature type="domain" description="DnaJ homologue subfamily C member 28 conserved" evidence="2">
    <location>
        <begin position="223"/>
        <end position="293"/>
    </location>
</feature>
<protein>
    <recommendedName>
        <fullName evidence="2">DnaJ homologue subfamily C member 28 conserved domain-containing protein</fullName>
    </recommendedName>
</protein>
<dbReference type="Proteomes" id="UP000615446">
    <property type="component" value="Unassembled WGS sequence"/>
</dbReference>
<proteinExistence type="predicted"/>
<accession>A0A8H3QWB1</accession>
<dbReference type="AlphaFoldDB" id="A0A8H3QWB1"/>
<dbReference type="PANTHER" id="PTHR39394:SF1">
    <property type="entry name" value="DNAJ HOMOLOGUE SUBFAMILY C MEMBER 28 CONSERVED DOMAIN-CONTAINING PROTEIN"/>
    <property type="match status" value="1"/>
</dbReference>
<comment type="caution">
    <text evidence="3">The sequence shown here is derived from an EMBL/GenBank/DDBJ whole genome shotgun (WGS) entry which is preliminary data.</text>
</comment>
<feature type="compositionally biased region" description="Basic and acidic residues" evidence="1">
    <location>
        <begin position="45"/>
        <end position="54"/>
    </location>
</feature>
<feature type="compositionally biased region" description="Basic and acidic residues" evidence="1">
    <location>
        <begin position="188"/>
        <end position="209"/>
    </location>
</feature>
<organism evidence="3 4">
    <name type="scientific">Rhizophagus clarus</name>
    <dbReference type="NCBI Taxonomy" id="94130"/>
    <lineage>
        <taxon>Eukaryota</taxon>
        <taxon>Fungi</taxon>
        <taxon>Fungi incertae sedis</taxon>
        <taxon>Mucoromycota</taxon>
        <taxon>Glomeromycotina</taxon>
        <taxon>Glomeromycetes</taxon>
        <taxon>Glomerales</taxon>
        <taxon>Glomeraceae</taxon>
        <taxon>Rhizophagus</taxon>
    </lineage>
</organism>
<dbReference type="OrthoDB" id="547796at2759"/>
<evidence type="ECO:0000256" key="1">
    <source>
        <dbReference type="SAM" id="MobiDB-lite"/>
    </source>
</evidence>
<evidence type="ECO:0000313" key="4">
    <source>
        <dbReference type="Proteomes" id="UP000615446"/>
    </source>
</evidence>
<reference evidence="3" key="1">
    <citation type="submission" date="2019-10" db="EMBL/GenBank/DDBJ databases">
        <title>Conservation and host-specific expression of non-tandemly repeated heterogenous ribosome RNA gene in arbuscular mycorrhizal fungi.</title>
        <authorList>
            <person name="Maeda T."/>
            <person name="Kobayashi Y."/>
            <person name="Nakagawa T."/>
            <person name="Ezawa T."/>
            <person name="Yamaguchi K."/>
            <person name="Bino T."/>
            <person name="Nishimoto Y."/>
            <person name="Shigenobu S."/>
            <person name="Kawaguchi M."/>
        </authorList>
    </citation>
    <scope>NUCLEOTIDE SEQUENCE</scope>
    <source>
        <strain evidence="3">HR1</strain>
    </source>
</reference>
<name>A0A8H3QWB1_9GLOM</name>
<feature type="region of interest" description="Disordered" evidence="1">
    <location>
        <begin position="188"/>
        <end position="212"/>
    </location>
</feature>
<dbReference type="PANTHER" id="PTHR39394">
    <property type="entry name" value="YALI0E31793P"/>
    <property type="match status" value="1"/>
</dbReference>
<feature type="compositionally biased region" description="Low complexity" evidence="1">
    <location>
        <begin position="56"/>
        <end position="65"/>
    </location>
</feature>